<evidence type="ECO:0000313" key="2">
    <source>
        <dbReference type="EMBL" id="OUS39902.1"/>
    </source>
</evidence>
<feature type="chain" id="PRO_5012960968" description="YfaZ" evidence="1">
    <location>
        <begin position="22"/>
        <end position="186"/>
    </location>
</feature>
<dbReference type="AlphaFoldDB" id="A0A1Y5HXV4"/>
<gene>
    <name evidence="2" type="ORF">A9R00_08750</name>
</gene>
<sequence>MKALKLICSSLFLTVSMNALAGGSLDISLSSDAARFEYDAAKVGSGLHVSASLQHHETEGDLMSAGMHVVDMREPDSPLYLGVGGKVFGYVADDYDGIALGLGGFFRYNIPKTKGVSLAGYAYYAPSVVSFGDTENLIDSDIRIQYALLPTARVYMGYRYSQVNVDGTSKDVTLEQGMHLGLKVDF</sequence>
<dbReference type="Proteomes" id="UP000227088">
    <property type="component" value="Unassembled WGS sequence"/>
</dbReference>
<evidence type="ECO:0000313" key="3">
    <source>
        <dbReference type="Proteomes" id="UP000227088"/>
    </source>
</evidence>
<evidence type="ECO:0008006" key="4">
    <source>
        <dbReference type="Google" id="ProtNLM"/>
    </source>
</evidence>
<feature type="signal peptide" evidence="1">
    <location>
        <begin position="1"/>
        <end position="21"/>
    </location>
</feature>
<reference evidence="3" key="1">
    <citation type="journal article" date="2017" name="Proc. Natl. Acad. Sci. U.S.A.">
        <title>Simulation of Deepwater Horizon oil plume reveals substrate specialization within a complex community of hydrocarbon degraders.</title>
        <authorList>
            <person name="Hu P."/>
            <person name="Dubinsky E.A."/>
            <person name="Probst A.J."/>
            <person name="Wang J."/>
            <person name="Sieber C.M.K."/>
            <person name="Tom L.M."/>
            <person name="Gardinali P."/>
            <person name="Banfield J.F."/>
            <person name="Atlas R.M."/>
            <person name="Andersen G.L."/>
        </authorList>
    </citation>
    <scope>NUCLEOTIDE SEQUENCE [LARGE SCALE GENOMIC DNA]</scope>
</reference>
<dbReference type="EMBL" id="MABE01000499">
    <property type="protein sequence ID" value="OUS39902.1"/>
    <property type="molecule type" value="Genomic_DNA"/>
</dbReference>
<evidence type="ECO:0000256" key="1">
    <source>
        <dbReference type="SAM" id="SignalP"/>
    </source>
</evidence>
<keyword evidence="1" id="KW-0732">Signal</keyword>
<dbReference type="InterPro" id="IPR009998">
    <property type="entry name" value="YfaZ"/>
</dbReference>
<accession>A0A1Y5HXV4</accession>
<dbReference type="Pfam" id="PF07437">
    <property type="entry name" value="YfaZ"/>
    <property type="match status" value="1"/>
</dbReference>
<name>A0A1Y5HXV4_OLEAN</name>
<protein>
    <recommendedName>
        <fullName evidence="4">YfaZ</fullName>
    </recommendedName>
</protein>
<proteinExistence type="predicted"/>
<comment type="caution">
    <text evidence="2">The sequence shown here is derived from an EMBL/GenBank/DDBJ whole genome shotgun (WGS) entry which is preliminary data.</text>
</comment>
<organism evidence="2 3">
    <name type="scientific">Oleispira antarctica</name>
    <dbReference type="NCBI Taxonomy" id="188908"/>
    <lineage>
        <taxon>Bacteria</taxon>
        <taxon>Pseudomonadati</taxon>
        <taxon>Pseudomonadota</taxon>
        <taxon>Gammaproteobacteria</taxon>
        <taxon>Oceanospirillales</taxon>
        <taxon>Oceanospirillaceae</taxon>
        <taxon>Oleispira</taxon>
    </lineage>
</organism>